<proteinExistence type="predicted"/>
<protein>
    <submittedName>
        <fullName evidence="1">Uncharacterized protein</fullName>
    </submittedName>
</protein>
<dbReference type="Proteomes" id="UP000007305">
    <property type="component" value="Chromosome 6"/>
</dbReference>
<name>A0A804PXH5_MAIZE</name>
<evidence type="ECO:0000313" key="2">
    <source>
        <dbReference type="Proteomes" id="UP000007305"/>
    </source>
</evidence>
<dbReference type="AlphaFoldDB" id="A0A804PXH5"/>
<reference evidence="1" key="2">
    <citation type="submission" date="2019-07" db="EMBL/GenBank/DDBJ databases">
        <authorList>
            <person name="Seetharam A."/>
            <person name="Woodhouse M."/>
            <person name="Cannon E."/>
        </authorList>
    </citation>
    <scope>NUCLEOTIDE SEQUENCE [LARGE SCALE GENOMIC DNA]</scope>
    <source>
        <strain evidence="1">cv. B73</strain>
    </source>
</reference>
<accession>A0A804PXH5</accession>
<dbReference type="EnsemblPlants" id="Zm00001eb282330_T001">
    <property type="protein sequence ID" value="Zm00001eb282330_P001"/>
    <property type="gene ID" value="Zm00001eb282330"/>
</dbReference>
<organism evidence="1 2">
    <name type="scientific">Zea mays</name>
    <name type="common">Maize</name>
    <dbReference type="NCBI Taxonomy" id="4577"/>
    <lineage>
        <taxon>Eukaryota</taxon>
        <taxon>Viridiplantae</taxon>
        <taxon>Streptophyta</taxon>
        <taxon>Embryophyta</taxon>
        <taxon>Tracheophyta</taxon>
        <taxon>Spermatophyta</taxon>
        <taxon>Magnoliopsida</taxon>
        <taxon>Liliopsida</taxon>
        <taxon>Poales</taxon>
        <taxon>Poaceae</taxon>
        <taxon>PACMAD clade</taxon>
        <taxon>Panicoideae</taxon>
        <taxon>Andropogonodae</taxon>
        <taxon>Andropogoneae</taxon>
        <taxon>Tripsacinae</taxon>
        <taxon>Zea</taxon>
    </lineage>
</organism>
<dbReference type="InParanoid" id="A0A804PXH5"/>
<dbReference type="Gramene" id="Zm00001eb282330_T001">
    <property type="protein sequence ID" value="Zm00001eb282330_P001"/>
    <property type="gene ID" value="Zm00001eb282330"/>
</dbReference>
<reference evidence="2" key="1">
    <citation type="journal article" date="2009" name="Science">
        <title>The B73 maize genome: complexity, diversity, and dynamics.</title>
        <authorList>
            <person name="Schnable P.S."/>
            <person name="Ware D."/>
            <person name="Fulton R.S."/>
            <person name="Stein J.C."/>
            <person name="Wei F."/>
            <person name="Pasternak S."/>
            <person name="Liang C."/>
            <person name="Zhang J."/>
            <person name="Fulton L."/>
            <person name="Graves T.A."/>
            <person name="Minx P."/>
            <person name="Reily A.D."/>
            <person name="Courtney L."/>
            <person name="Kruchowski S.S."/>
            <person name="Tomlinson C."/>
            <person name="Strong C."/>
            <person name="Delehaunty K."/>
            <person name="Fronick C."/>
            <person name="Courtney B."/>
            <person name="Rock S.M."/>
            <person name="Belter E."/>
            <person name="Du F."/>
            <person name="Kim K."/>
            <person name="Abbott R.M."/>
            <person name="Cotton M."/>
            <person name="Levy A."/>
            <person name="Marchetto P."/>
            <person name="Ochoa K."/>
            <person name="Jackson S.M."/>
            <person name="Gillam B."/>
            <person name="Chen W."/>
            <person name="Yan L."/>
            <person name="Higginbotham J."/>
            <person name="Cardenas M."/>
            <person name="Waligorski J."/>
            <person name="Applebaum E."/>
            <person name="Phelps L."/>
            <person name="Falcone J."/>
            <person name="Kanchi K."/>
            <person name="Thane T."/>
            <person name="Scimone A."/>
            <person name="Thane N."/>
            <person name="Henke J."/>
            <person name="Wang T."/>
            <person name="Ruppert J."/>
            <person name="Shah N."/>
            <person name="Rotter K."/>
            <person name="Hodges J."/>
            <person name="Ingenthron E."/>
            <person name="Cordes M."/>
            <person name="Kohlberg S."/>
            <person name="Sgro J."/>
            <person name="Delgado B."/>
            <person name="Mead K."/>
            <person name="Chinwalla A."/>
            <person name="Leonard S."/>
            <person name="Crouse K."/>
            <person name="Collura K."/>
            <person name="Kudrna D."/>
            <person name="Currie J."/>
            <person name="He R."/>
            <person name="Angelova A."/>
            <person name="Rajasekar S."/>
            <person name="Mueller T."/>
            <person name="Lomeli R."/>
            <person name="Scara G."/>
            <person name="Ko A."/>
            <person name="Delaney K."/>
            <person name="Wissotski M."/>
            <person name="Lopez G."/>
            <person name="Campos D."/>
            <person name="Braidotti M."/>
            <person name="Ashley E."/>
            <person name="Golser W."/>
            <person name="Kim H."/>
            <person name="Lee S."/>
            <person name="Lin J."/>
            <person name="Dujmic Z."/>
            <person name="Kim W."/>
            <person name="Talag J."/>
            <person name="Zuccolo A."/>
            <person name="Fan C."/>
            <person name="Sebastian A."/>
            <person name="Kramer M."/>
            <person name="Spiegel L."/>
            <person name="Nascimento L."/>
            <person name="Zutavern T."/>
            <person name="Miller B."/>
            <person name="Ambroise C."/>
            <person name="Muller S."/>
            <person name="Spooner W."/>
            <person name="Narechania A."/>
            <person name="Ren L."/>
            <person name="Wei S."/>
            <person name="Kumari S."/>
            <person name="Faga B."/>
            <person name="Levy M.J."/>
            <person name="McMahan L."/>
            <person name="Van Buren P."/>
            <person name="Vaughn M.W."/>
            <person name="Ying K."/>
            <person name="Yeh C.-T."/>
            <person name="Emrich S.J."/>
            <person name="Jia Y."/>
            <person name="Kalyanaraman A."/>
            <person name="Hsia A.-P."/>
            <person name="Barbazuk W.B."/>
            <person name="Baucom R.S."/>
            <person name="Brutnell T.P."/>
            <person name="Carpita N.C."/>
            <person name="Chaparro C."/>
            <person name="Chia J.-M."/>
            <person name="Deragon J.-M."/>
            <person name="Estill J.C."/>
            <person name="Fu Y."/>
            <person name="Jeddeloh J.A."/>
            <person name="Han Y."/>
            <person name="Lee H."/>
            <person name="Li P."/>
            <person name="Lisch D.R."/>
            <person name="Liu S."/>
            <person name="Liu Z."/>
            <person name="Nagel D.H."/>
            <person name="McCann M.C."/>
            <person name="SanMiguel P."/>
            <person name="Myers A.M."/>
            <person name="Nettleton D."/>
            <person name="Nguyen J."/>
            <person name="Penning B.W."/>
            <person name="Ponnala L."/>
            <person name="Schneider K.L."/>
            <person name="Schwartz D.C."/>
            <person name="Sharma A."/>
            <person name="Soderlund C."/>
            <person name="Springer N.M."/>
            <person name="Sun Q."/>
            <person name="Wang H."/>
            <person name="Waterman M."/>
            <person name="Westerman R."/>
            <person name="Wolfgruber T.K."/>
            <person name="Yang L."/>
            <person name="Yu Y."/>
            <person name="Zhang L."/>
            <person name="Zhou S."/>
            <person name="Zhu Q."/>
            <person name="Bennetzen J.L."/>
            <person name="Dawe R.K."/>
            <person name="Jiang J."/>
            <person name="Jiang N."/>
            <person name="Presting G.G."/>
            <person name="Wessler S.R."/>
            <person name="Aluru S."/>
            <person name="Martienssen R.A."/>
            <person name="Clifton S.W."/>
            <person name="McCombie W.R."/>
            <person name="Wing R.A."/>
            <person name="Wilson R.K."/>
        </authorList>
    </citation>
    <scope>NUCLEOTIDE SEQUENCE [LARGE SCALE GENOMIC DNA]</scope>
    <source>
        <strain evidence="2">cv. B73</strain>
    </source>
</reference>
<reference evidence="1" key="3">
    <citation type="submission" date="2021-05" db="UniProtKB">
        <authorList>
            <consortium name="EnsemblPlants"/>
        </authorList>
    </citation>
    <scope>IDENTIFICATION</scope>
    <source>
        <strain evidence="1">cv. B73</strain>
    </source>
</reference>
<evidence type="ECO:0000313" key="1">
    <source>
        <dbReference type="EnsemblPlants" id="Zm00001eb282330_P001"/>
    </source>
</evidence>
<sequence length="271" mass="28976">MDQLPRAIVHAACEYVILFLEKWITVHARWTSSGRLEATGYRPVRTYLRRSSRLEARPPTCGVSQPNAYVASGAGATLKCGTCPDAVVDGSPSGQARSRRQFLLPPSSSSSQRRCYISRLPLLRADPLSSATARLLFPRVEMAAVNLLAESAAVRLRAPAPPGAGEELAARLTECGFPTTARRGGVVAGLGRARASGGRWRSGRRNSYCGAGAESRGRSSRFAAARMRPTSCTRSVSMSATERFLDLLHNPYVKCGIATTALFGLGRGHGG</sequence>
<keyword evidence="2" id="KW-1185">Reference proteome</keyword>